<evidence type="ECO:0000313" key="3">
    <source>
        <dbReference type="Proteomes" id="UP000593765"/>
    </source>
</evidence>
<feature type="region of interest" description="Disordered" evidence="1">
    <location>
        <begin position="55"/>
        <end position="77"/>
    </location>
</feature>
<dbReference type="Gene3D" id="3.40.1400.10">
    <property type="entry name" value="Sugar-phosphate isomerase, RpiB/LacA/LacB"/>
    <property type="match status" value="1"/>
</dbReference>
<evidence type="ECO:0000313" key="2">
    <source>
        <dbReference type="EMBL" id="QOV90018.1"/>
    </source>
</evidence>
<name>A0A7M2WWV9_9BACT</name>
<accession>A0A7M2WWV9</accession>
<dbReference type="GO" id="GO:0005975">
    <property type="term" value="P:carbohydrate metabolic process"/>
    <property type="evidence" value="ECO:0007669"/>
    <property type="project" value="InterPro"/>
</dbReference>
<keyword evidence="3" id="KW-1185">Reference proteome</keyword>
<protein>
    <submittedName>
        <fullName evidence="2">Uncharacterized protein</fullName>
    </submittedName>
</protein>
<dbReference type="Proteomes" id="UP000593765">
    <property type="component" value="Chromosome"/>
</dbReference>
<evidence type="ECO:0000256" key="1">
    <source>
        <dbReference type="SAM" id="MobiDB-lite"/>
    </source>
</evidence>
<dbReference type="InterPro" id="IPR036569">
    <property type="entry name" value="RpiB_LacA_LacB_sf"/>
</dbReference>
<gene>
    <name evidence="2" type="ORF">IPV69_01190</name>
</gene>
<dbReference type="EMBL" id="CP063458">
    <property type="protein sequence ID" value="QOV90018.1"/>
    <property type="molecule type" value="Genomic_DNA"/>
</dbReference>
<proteinExistence type="predicted"/>
<organism evidence="2 3">
    <name type="scientific">Humisphaera borealis</name>
    <dbReference type="NCBI Taxonomy" id="2807512"/>
    <lineage>
        <taxon>Bacteria</taxon>
        <taxon>Pseudomonadati</taxon>
        <taxon>Planctomycetota</taxon>
        <taxon>Phycisphaerae</taxon>
        <taxon>Tepidisphaerales</taxon>
        <taxon>Tepidisphaeraceae</taxon>
        <taxon>Humisphaera</taxon>
    </lineage>
</organism>
<dbReference type="GO" id="GO:0016853">
    <property type="term" value="F:isomerase activity"/>
    <property type="evidence" value="ECO:0007669"/>
    <property type="project" value="InterPro"/>
</dbReference>
<reference evidence="2 3" key="1">
    <citation type="submission" date="2020-10" db="EMBL/GenBank/DDBJ databases">
        <title>Wide distribution of Phycisphaera-like planctomycetes from WD2101 soil group in peatlands and genome analysis of the first cultivated representative.</title>
        <authorList>
            <person name="Dedysh S.N."/>
            <person name="Beletsky A.V."/>
            <person name="Ivanova A."/>
            <person name="Kulichevskaya I.S."/>
            <person name="Suzina N.E."/>
            <person name="Philippov D.A."/>
            <person name="Rakitin A.L."/>
            <person name="Mardanov A.V."/>
            <person name="Ravin N.V."/>
        </authorList>
    </citation>
    <scope>NUCLEOTIDE SEQUENCE [LARGE SCALE GENOMIC DNA]</scope>
    <source>
        <strain evidence="2 3">M1803</strain>
    </source>
</reference>
<dbReference type="AlphaFoldDB" id="A0A7M2WWV9"/>
<dbReference type="KEGG" id="hbs:IPV69_01190"/>
<feature type="compositionally biased region" description="Polar residues" evidence="1">
    <location>
        <begin position="55"/>
        <end position="67"/>
    </location>
</feature>
<sequence length="232" mass="24576">MFFTARQLEQLHRESGSAGRITLPYRARLTPMAQDWIRLKKVSLGYCDDASKSATGTVTTSAPSSARPQGGVPGTAGQASIAQYATEQPTTPLLWWCDGPCGAAKAALTGQAKESLLRPIDLPQDPKQIVAVVKTIAGELKSGSASSAAIVVQNAAVAMVFANRCPSIRAVVGTCLEAVEQGIQQVAANVLVIEHPHKAFPQIKTMLGRFARAKRELSPDVQRQLAELATCG</sequence>
<dbReference type="RefSeq" id="WP_206293086.1">
    <property type="nucleotide sequence ID" value="NZ_CP063458.1"/>
</dbReference>